<evidence type="ECO:0000256" key="6">
    <source>
        <dbReference type="ARBA" id="ARBA00023125"/>
    </source>
</evidence>
<gene>
    <name evidence="14" type="ORF">TEA_021580</name>
</gene>
<dbReference type="PANTHER" id="PTHR10015">
    <property type="entry name" value="HEAT SHOCK TRANSCRIPTION FACTOR"/>
    <property type="match status" value="1"/>
</dbReference>
<dbReference type="GO" id="GO:0000978">
    <property type="term" value="F:RNA polymerase II cis-regulatory region sequence-specific DNA binding"/>
    <property type="evidence" value="ECO:0007669"/>
    <property type="project" value="TreeGrafter"/>
</dbReference>
<comment type="similarity">
    <text evidence="2 11">Belongs to the HSF family.</text>
</comment>
<protein>
    <recommendedName>
        <fullName evidence="10">Heat stress transcription factor</fullName>
    </recommendedName>
</protein>
<evidence type="ECO:0000313" key="14">
    <source>
        <dbReference type="EMBL" id="THG19959.1"/>
    </source>
</evidence>
<evidence type="ECO:0000256" key="3">
    <source>
        <dbReference type="ARBA" id="ARBA00022553"/>
    </source>
</evidence>
<evidence type="ECO:0000256" key="5">
    <source>
        <dbReference type="ARBA" id="ARBA00023016"/>
    </source>
</evidence>
<evidence type="ECO:0000256" key="10">
    <source>
        <dbReference type="ARBA" id="ARBA00081483"/>
    </source>
</evidence>
<sequence length="489" mass="55556">MEGFLDAFNPKDSVTPAGIFSNRVEDVREDLRCSMAKDAETIKNESLSINKDPKCVELSINADKDKLQAQLPKDIPLGFQKKMMDETQCSSNVLPPFLVKTYEMVDDHCSDSVVSWSQSNKSFVVWNPPEFARDLLPRFFKHNNFSSFIRQLNTYGFRKIDPEQWEFANEDFIRGQPHLLKNIHRRKPVHSHSLQNQQGQGTSSSSLTESERQQYEDKIERLKCDKESRLLDLESQKQEQQGIDLQKCVLTEHFQRVEQRQKTMLSSLAQTLQKPGLALDLLPRSEIHDRKRRLPPNNYLCDEVGIEDNPRMGTSQIMTRENSSASSVSVLNKESLEQLESSLMFWENIIHDVGQAYEQQNSSVELDESTSCADSPTISYTQLNIDIGSKTSGLDMNSEPAGPLAPEVDDLEEHVARPVATVPTGVNDVFWEQFLTENPGSSDAAEIHSERKGLDGRNNESNYGKFWLDARSVNYLAEHLGQLTPAERT</sequence>
<dbReference type="InterPro" id="IPR000232">
    <property type="entry name" value="HSF_DNA-bd"/>
</dbReference>
<proteinExistence type="inferred from homology"/>
<evidence type="ECO:0000256" key="11">
    <source>
        <dbReference type="RuleBase" id="RU004020"/>
    </source>
</evidence>
<dbReference type="GO" id="GO:0034605">
    <property type="term" value="P:cellular response to heat"/>
    <property type="evidence" value="ECO:0007669"/>
    <property type="project" value="TreeGrafter"/>
</dbReference>
<evidence type="ECO:0000256" key="4">
    <source>
        <dbReference type="ARBA" id="ARBA00023015"/>
    </source>
</evidence>
<dbReference type="Gene3D" id="1.10.10.10">
    <property type="entry name" value="Winged helix-like DNA-binding domain superfamily/Winged helix DNA-binding domain"/>
    <property type="match status" value="1"/>
</dbReference>
<evidence type="ECO:0000256" key="9">
    <source>
        <dbReference type="ARBA" id="ARBA00055747"/>
    </source>
</evidence>
<keyword evidence="6" id="KW-0238">DNA-binding</keyword>
<keyword evidence="4" id="KW-0805">Transcription regulation</keyword>
<feature type="compositionally biased region" description="Basic and acidic residues" evidence="12">
    <location>
        <begin position="445"/>
        <end position="458"/>
    </location>
</feature>
<dbReference type="AlphaFoldDB" id="A0A4S4ESY6"/>
<evidence type="ECO:0000313" key="15">
    <source>
        <dbReference type="Proteomes" id="UP000306102"/>
    </source>
</evidence>
<dbReference type="SMART" id="SM00415">
    <property type="entry name" value="HSF"/>
    <property type="match status" value="1"/>
</dbReference>
<dbReference type="Pfam" id="PF00447">
    <property type="entry name" value="HSF_DNA-bind"/>
    <property type="match status" value="1"/>
</dbReference>
<dbReference type="PROSITE" id="PS00434">
    <property type="entry name" value="HSF_DOMAIN"/>
    <property type="match status" value="1"/>
</dbReference>
<dbReference type="STRING" id="542762.A0A4S4ESY6"/>
<evidence type="ECO:0000256" key="12">
    <source>
        <dbReference type="SAM" id="MobiDB-lite"/>
    </source>
</evidence>
<dbReference type="GO" id="GO:0003700">
    <property type="term" value="F:DNA-binding transcription factor activity"/>
    <property type="evidence" value="ECO:0007669"/>
    <property type="project" value="InterPro"/>
</dbReference>
<evidence type="ECO:0000256" key="8">
    <source>
        <dbReference type="ARBA" id="ARBA00023242"/>
    </source>
</evidence>
<organism evidence="14 15">
    <name type="scientific">Camellia sinensis var. sinensis</name>
    <name type="common">China tea</name>
    <dbReference type="NCBI Taxonomy" id="542762"/>
    <lineage>
        <taxon>Eukaryota</taxon>
        <taxon>Viridiplantae</taxon>
        <taxon>Streptophyta</taxon>
        <taxon>Embryophyta</taxon>
        <taxon>Tracheophyta</taxon>
        <taxon>Spermatophyta</taxon>
        <taxon>Magnoliopsida</taxon>
        <taxon>eudicotyledons</taxon>
        <taxon>Gunneridae</taxon>
        <taxon>Pentapetalae</taxon>
        <taxon>asterids</taxon>
        <taxon>Ericales</taxon>
        <taxon>Theaceae</taxon>
        <taxon>Camellia</taxon>
    </lineage>
</organism>
<evidence type="ECO:0000256" key="1">
    <source>
        <dbReference type="ARBA" id="ARBA00004123"/>
    </source>
</evidence>
<comment type="subcellular location">
    <subcellularLocation>
        <location evidence="1">Nucleus</location>
    </subcellularLocation>
</comment>
<comment type="caution">
    <text evidence="14">The sequence shown here is derived from an EMBL/GenBank/DDBJ whole genome shotgun (WGS) entry which is preliminary data.</text>
</comment>
<dbReference type="GO" id="GO:0006357">
    <property type="term" value="P:regulation of transcription by RNA polymerase II"/>
    <property type="evidence" value="ECO:0007669"/>
    <property type="project" value="TreeGrafter"/>
</dbReference>
<feature type="compositionally biased region" description="Low complexity" evidence="12">
    <location>
        <begin position="193"/>
        <end position="208"/>
    </location>
</feature>
<evidence type="ECO:0000256" key="7">
    <source>
        <dbReference type="ARBA" id="ARBA00023163"/>
    </source>
</evidence>
<dbReference type="Proteomes" id="UP000306102">
    <property type="component" value="Unassembled WGS sequence"/>
</dbReference>
<comment type="function">
    <text evidence="9">DNA-binding protein that specifically binds heat shock promoter elements (HSE) and activates transcription.</text>
</comment>
<evidence type="ECO:0000259" key="13">
    <source>
        <dbReference type="PROSITE" id="PS00434"/>
    </source>
</evidence>
<dbReference type="FunFam" id="1.10.10.10:FF:000057">
    <property type="entry name" value="Heat shock transcription factor 1"/>
    <property type="match status" value="1"/>
</dbReference>
<dbReference type="PANTHER" id="PTHR10015:SF161">
    <property type="entry name" value="HEAT STRESS TRANSCRIPTION FACTOR A-4A"/>
    <property type="match status" value="1"/>
</dbReference>
<keyword evidence="3" id="KW-0597">Phosphoprotein</keyword>
<evidence type="ECO:0000256" key="2">
    <source>
        <dbReference type="ARBA" id="ARBA00006403"/>
    </source>
</evidence>
<dbReference type="InterPro" id="IPR036388">
    <property type="entry name" value="WH-like_DNA-bd_sf"/>
</dbReference>
<keyword evidence="5" id="KW-0346">Stress response</keyword>
<feature type="region of interest" description="Disordered" evidence="12">
    <location>
        <begin position="440"/>
        <end position="459"/>
    </location>
</feature>
<dbReference type="PRINTS" id="PR00056">
    <property type="entry name" value="HSFDOMAIN"/>
</dbReference>
<dbReference type="GO" id="GO:0005634">
    <property type="term" value="C:nucleus"/>
    <property type="evidence" value="ECO:0007669"/>
    <property type="project" value="UniProtKB-SubCell"/>
</dbReference>
<feature type="region of interest" description="Disordered" evidence="12">
    <location>
        <begin position="188"/>
        <end position="212"/>
    </location>
</feature>
<reference evidence="14 15" key="1">
    <citation type="journal article" date="2018" name="Proc. Natl. Acad. Sci. U.S.A.">
        <title>Draft genome sequence of Camellia sinensis var. sinensis provides insights into the evolution of the tea genome and tea quality.</title>
        <authorList>
            <person name="Wei C."/>
            <person name="Yang H."/>
            <person name="Wang S."/>
            <person name="Zhao J."/>
            <person name="Liu C."/>
            <person name="Gao L."/>
            <person name="Xia E."/>
            <person name="Lu Y."/>
            <person name="Tai Y."/>
            <person name="She G."/>
            <person name="Sun J."/>
            <person name="Cao H."/>
            <person name="Tong W."/>
            <person name="Gao Q."/>
            <person name="Li Y."/>
            <person name="Deng W."/>
            <person name="Jiang X."/>
            <person name="Wang W."/>
            <person name="Chen Q."/>
            <person name="Zhang S."/>
            <person name="Li H."/>
            <person name="Wu J."/>
            <person name="Wang P."/>
            <person name="Li P."/>
            <person name="Shi C."/>
            <person name="Zheng F."/>
            <person name="Jian J."/>
            <person name="Huang B."/>
            <person name="Shan D."/>
            <person name="Shi M."/>
            <person name="Fang C."/>
            <person name="Yue Y."/>
            <person name="Li F."/>
            <person name="Li D."/>
            <person name="Wei S."/>
            <person name="Han B."/>
            <person name="Jiang C."/>
            <person name="Yin Y."/>
            <person name="Xia T."/>
            <person name="Zhang Z."/>
            <person name="Bennetzen J.L."/>
            <person name="Zhao S."/>
            <person name="Wan X."/>
        </authorList>
    </citation>
    <scope>NUCLEOTIDE SEQUENCE [LARGE SCALE GENOMIC DNA]</scope>
    <source>
        <strain evidence="15">cv. Shuchazao</strain>
        <tissue evidence="14">Leaf</tissue>
    </source>
</reference>
<keyword evidence="7" id="KW-0804">Transcription</keyword>
<dbReference type="InterPro" id="IPR036390">
    <property type="entry name" value="WH_DNA-bd_sf"/>
</dbReference>
<dbReference type="EMBL" id="SDRB02002199">
    <property type="protein sequence ID" value="THG19959.1"/>
    <property type="molecule type" value="Genomic_DNA"/>
</dbReference>
<dbReference type="SUPFAM" id="SSF46785">
    <property type="entry name" value="Winged helix' DNA-binding domain"/>
    <property type="match status" value="1"/>
</dbReference>
<keyword evidence="8" id="KW-0539">Nucleus</keyword>
<keyword evidence="15" id="KW-1185">Reference proteome</keyword>
<accession>A0A4S4ESY6</accession>
<name>A0A4S4ESY6_CAMSN</name>
<feature type="domain" description="HSF-type DNA-binding" evidence="13">
    <location>
        <begin position="136"/>
        <end position="160"/>
    </location>
</feature>